<evidence type="ECO:0000256" key="5">
    <source>
        <dbReference type="ARBA" id="ARBA00022692"/>
    </source>
</evidence>
<evidence type="ECO:0000256" key="2">
    <source>
        <dbReference type="ARBA" id="ARBA00006025"/>
    </source>
</evidence>
<dbReference type="InterPro" id="IPR003439">
    <property type="entry name" value="ABC_transporter-like_ATP-bd"/>
</dbReference>
<evidence type="ECO:0000259" key="11">
    <source>
        <dbReference type="PROSITE" id="PS50893"/>
    </source>
</evidence>
<dbReference type="NCBIfam" id="TIGR01846">
    <property type="entry name" value="type_I_sec_HlyB"/>
    <property type="match status" value="1"/>
</dbReference>
<evidence type="ECO:0000256" key="8">
    <source>
        <dbReference type="ARBA" id="ARBA00022989"/>
    </source>
</evidence>
<feature type="transmembrane region" description="Helical" evidence="10">
    <location>
        <begin position="188"/>
        <end position="208"/>
    </location>
</feature>
<dbReference type="GO" id="GO:0006508">
    <property type="term" value="P:proteolysis"/>
    <property type="evidence" value="ECO:0007669"/>
    <property type="project" value="InterPro"/>
</dbReference>
<dbReference type="GO" id="GO:0030256">
    <property type="term" value="C:type I protein secretion system complex"/>
    <property type="evidence" value="ECO:0007669"/>
    <property type="project" value="InterPro"/>
</dbReference>
<comment type="similarity">
    <text evidence="2">Belongs to the ABC transporter superfamily. Protein-1 exporter (TC 3.A.1.109) family.</text>
</comment>
<feature type="domain" description="ABC transmembrane type-1" evidence="12">
    <location>
        <begin position="154"/>
        <end position="433"/>
    </location>
</feature>
<dbReference type="GO" id="GO:0005886">
    <property type="term" value="C:plasma membrane"/>
    <property type="evidence" value="ECO:0007669"/>
    <property type="project" value="UniProtKB-SubCell"/>
</dbReference>
<sequence>MEPPQLLSAPEALALVARFHGVAADAEQIRHTIGKPEQTYELADVVQAARQLGLKARSFRARVDQLQQLPLPALALHQSGHLLIIARTDGDKVLVHDVQTGQPDTLALDSLADQLTGDLILVSRQQTLFDTAQRFSLKWFLPSILKHKNLLKQVLLASLFVQLFALITPMFFQVMIDKVLVHEGRTTLHVLAIGLLAVSAFDVLLNGLRTYVLSHTTSRIDVVLGSKLFSHLTKLPVSYYKARRVGDTVARVRELDTIREFITGSSVTLIIDVLFTFVFFAVLFLYNVTLALVVLASIPCYVLLSAIITPVLRSRVQDMFRRGADNQAFVVESVTGMDTLKAMAVEPLMQRKWEGQLAAYVSASFKARNLGNISNQVANLINKVITVLILWVGAGLVMQGAMTIGMLIAFNMIAGRISGPILRLVQLWQDFQQTGISLQRLGDILNSPVEPGHDPNRTSLPDLKGEINFDHVTFAYDPNRPPVLNDISLKIPAGQSIGIVGRSGSGKSTLTRLVQRLYAPDSGRVLVDGIDLAMIDPSWLRRQVGVVLQDSFLFNRSIRDNIALADPGAPIERVVNVAKLAGAHDFILELPQGYDTPTGEQAGLLSGGQKQRIAIARALLTNPRILIFDEATSALDYESESIIQQNMAQIAKGRTVIIIAHRLSTVRHTDRIVVMDKGRIVETGDHKHLLAKRGIYAHLHALQSGTADSGRHEAMLAAAGETS</sequence>
<dbReference type="InterPro" id="IPR027417">
    <property type="entry name" value="P-loop_NTPase"/>
</dbReference>
<evidence type="ECO:0000256" key="1">
    <source>
        <dbReference type="ARBA" id="ARBA00004651"/>
    </source>
</evidence>
<dbReference type="GO" id="GO:0005524">
    <property type="term" value="F:ATP binding"/>
    <property type="evidence" value="ECO:0007669"/>
    <property type="project" value="UniProtKB-KW"/>
</dbReference>
<dbReference type="RefSeq" id="WP_135484552.1">
    <property type="nucleotide sequence ID" value="NZ_SRMF01000010.1"/>
</dbReference>
<dbReference type="SMART" id="SM00382">
    <property type="entry name" value="AAA"/>
    <property type="match status" value="1"/>
</dbReference>
<evidence type="ECO:0000256" key="4">
    <source>
        <dbReference type="ARBA" id="ARBA00022475"/>
    </source>
</evidence>
<keyword evidence="9 10" id="KW-0472">Membrane</keyword>
<dbReference type="PANTHER" id="PTHR24221:SF647">
    <property type="entry name" value="BLL6336 PROTEIN"/>
    <property type="match status" value="1"/>
</dbReference>
<feature type="domain" description="Peptidase C39" evidence="13">
    <location>
        <begin position="2"/>
        <end position="122"/>
    </location>
</feature>
<dbReference type="PROSITE" id="PS50929">
    <property type="entry name" value="ABC_TM1F"/>
    <property type="match status" value="1"/>
</dbReference>
<dbReference type="OrthoDB" id="5480201at2"/>
<keyword evidence="4" id="KW-1003">Cell membrane</keyword>
<dbReference type="AlphaFoldDB" id="A0A4Z0WC30"/>
<dbReference type="CDD" id="cd18588">
    <property type="entry name" value="ABC_6TM_CyaB_HlyB_like"/>
    <property type="match status" value="1"/>
</dbReference>
<dbReference type="PROSITE" id="PS50990">
    <property type="entry name" value="PEPTIDASE_C39"/>
    <property type="match status" value="1"/>
</dbReference>
<feature type="transmembrane region" description="Helical" evidence="10">
    <location>
        <begin position="292"/>
        <end position="312"/>
    </location>
</feature>
<dbReference type="GO" id="GO:0140359">
    <property type="term" value="F:ABC-type transporter activity"/>
    <property type="evidence" value="ECO:0007669"/>
    <property type="project" value="InterPro"/>
</dbReference>
<keyword evidence="8 10" id="KW-1133">Transmembrane helix</keyword>
<dbReference type="Pfam" id="PF03412">
    <property type="entry name" value="Peptidase_C39"/>
    <property type="match status" value="1"/>
</dbReference>
<evidence type="ECO:0000313" key="14">
    <source>
        <dbReference type="EMBL" id="TGG91130.1"/>
    </source>
</evidence>
<name>A0A4Z0WC30_9GAMM</name>
<dbReference type="Gene3D" id="3.90.70.10">
    <property type="entry name" value="Cysteine proteinases"/>
    <property type="match status" value="1"/>
</dbReference>
<dbReference type="InterPro" id="IPR039421">
    <property type="entry name" value="Type_1_exporter"/>
</dbReference>
<dbReference type="GO" id="GO:0034040">
    <property type="term" value="F:ATPase-coupled lipid transmembrane transporter activity"/>
    <property type="evidence" value="ECO:0007669"/>
    <property type="project" value="TreeGrafter"/>
</dbReference>
<keyword evidence="7" id="KW-0067">ATP-binding</keyword>
<evidence type="ECO:0000256" key="9">
    <source>
        <dbReference type="ARBA" id="ARBA00023136"/>
    </source>
</evidence>
<feature type="transmembrane region" description="Helical" evidence="10">
    <location>
        <begin position="154"/>
        <end position="176"/>
    </location>
</feature>
<evidence type="ECO:0000259" key="13">
    <source>
        <dbReference type="PROSITE" id="PS50990"/>
    </source>
</evidence>
<evidence type="ECO:0000256" key="3">
    <source>
        <dbReference type="ARBA" id="ARBA00022448"/>
    </source>
</evidence>
<dbReference type="Proteomes" id="UP000297475">
    <property type="component" value="Unassembled WGS sequence"/>
</dbReference>
<dbReference type="InterPro" id="IPR011527">
    <property type="entry name" value="ABC1_TM_dom"/>
</dbReference>
<keyword evidence="3" id="KW-0813">Transport</keyword>
<keyword evidence="15" id="KW-1185">Reference proteome</keyword>
<protein>
    <submittedName>
        <fullName evidence="14">Type I secretion system permease/ATPase</fullName>
    </submittedName>
</protein>
<evidence type="ECO:0000259" key="12">
    <source>
        <dbReference type="PROSITE" id="PS50929"/>
    </source>
</evidence>
<keyword evidence="6" id="KW-0547">Nucleotide-binding</keyword>
<evidence type="ECO:0000313" key="15">
    <source>
        <dbReference type="Proteomes" id="UP000297475"/>
    </source>
</evidence>
<evidence type="ECO:0000256" key="7">
    <source>
        <dbReference type="ARBA" id="ARBA00022840"/>
    </source>
</evidence>
<dbReference type="InterPro" id="IPR003593">
    <property type="entry name" value="AAA+_ATPase"/>
</dbReference>
<comment type="subcellular location">
    <subcellularLocation>
        <location evidence="1">Cell membrane</location>
        <topology evidence="1">Multi-pass membrane protein</topology>
    </subcellularLocation>
</comment>
<dbReference type="PROSITE" id="PS50893">
    <property type="entry name" value="ABC_TRANSPORTER_2"/>
    <property type="match status" value="1"/>
</dbReference>
<dbReference type="Pfam" id="PF00005">
    <property type="entry name" value="ABC_tran"/>
    <property type="match status" value="1"/>
</dbReference>
<feature type="domain" description="ABC transporter" evidence="11">
    <location>
        <begin position="467"/>
        <end position="702"/>
    </location>
</feature>
<evidence type="ECO:0000256" key="6">
    <source>
        <dbReference type="ARBA" id="ARBA00022741"/>
    </source>
</evidence>
<dbReference type="InterPro" id="IPR010132">
    <property type="entry name" value="ATPase_T1SS_HlyB"/>
</dbReference>
<gene>
    <name evidence="14" type="ORF">E4656_17220</name>
</gene>
<dbReference type="InterPro" id="IPR036640">
    <property type="entry name" value="ABC1_TM_sf"/>
</dbReference>
<dbReference type="Pfam" id="PF00664">
    <property type="entry name" value="ABC_membrane"/>
    <property type="match status" value="1"/>
</dbReference>
<organism evidence="14 15">
    <name type="scientific">Natronospirillum operosum</name>
    <dbReference type="NCBI Taxonomy" id="2759953"/>
    <lineage>
        <taxon>Bacteria</taxon>
        <taxon>Pseudomonadati</taxon>
        <taxon>Pseudomonadota</taxon>
        <taxon>Gammaproteobacteria</taxon>
        <taxon>Oceanospirillales</taxon>
        <taxon>Natronospirillaceae</taxon>
        <taxon>Natronospirillum</taxon>
    </lineage>
</organism>
<dbReference type="FunFam" id="3.40.50.300:FF:000299">
    <property type="entry name" value="ABC transporter ATP-binding protein/permease"/>
    <property type="match status" value="1"/>
</dbReference>
<dbReference type="InterPro" id="IPR005074">
    <property type="entry name" value="Peptidase_C39"/>
</dbReference>
<reference evidence="14 15" key="1">
    <citation type="submission" date="2019-04" db="EMBL/GenBank/DDBJ databases">
        <title>Natronospirillum operosus gen. nov., sp. nov., a haloalkaliphilic satellite isolated from decaying biomass of laboratory culture of cyanobacterium Geitlerinema sp. and proposal of Natronospirillaceae fam. nov. and Saccharospirillaceae fam. nov.</title>
        <authorList>
            <person name="Kevbrin V."/>
            <person name="Boltyanskaya Y."/>
            <person name="Koziaeva V."/>
            <person name="Grouzdev D.S."/>
            <person name="Park M."/>
            <person name="Cho J."/>
        </authorList>
    </citation>
    <scope>NUCLEOTIDE SEQUENCE [LARGE SCALE GENOMIC DNA]</scope>
    <source>
        <strain evidence="14 15">G-116</strain>
    </source>
</reference>
<comment type="caution">
    <text evidence="14">The sequence shown here is derived from an EMBL/GenBank/DDBJ whole genome shotgun (WGS) entry which is preliminary data.</text>
</comment>
<dbReference type="SUPFAM" id="SSF90123">
    <property type="entry name" value="ABC transporter transmembrane region"/>
    <property type="match status" value="1"/>
</dbReference>
<dbReference type="PROSITE" id="PS00211">
    <property type="entry name" value="ABC_TRANSPORTER_1"/>
    <property type="match status" value="1"/>
</dbReference>
<dbReference type="Gene3D" id="1.20.1560.10">
    <property type="entry name" value="ABC transporter type 1, transmembrane domain"/>
    <property type="match status" value="1"/>
</dbReference>
<keyword evidence="5 10" id="KW-0812">Transmembrane</keyword>
<feature type="transmembrane region" description="Helical" evidence="10">
    <location>
        <begin position="384"/>
        <end position="410"/>
    </location>
</feature>
<dbReference type="EMBL" id="SRMF01000010">
    <property type="protein sequence ID" value="TGG91130.1"/>
    <property type="molecule type" value="Genomic_DNA"/>
</dbReference>
<accession>A0A4Z0WC30</accession>
<dbReference type="SUPFAM" id="SSF52540">
    <property type="entry name" value="P-loop containing nucleoside triphosphate hydrolases"/>
    <property type="match status" value="1"/>
</dbReference>
<proteinExistence type="inferred from homology"/>
<dbReference type="InterPro" id="IPR017871">
    <property type="entry name" value="ABC_transporter-like_CS"/>
</dbReference>
<dbReference type="GO" id="GO:0016887">
    <property type="term" value="F:ATP hydrolysis activity"/>
    <property type="evidence" value="ECO:0007669"/>
    <property type="project" value="InterPro"/>
</dbReference>
<dbReference type="GO" id="GO:0008233">
    <property type="term" value="F:peptidase activity"/>
    <property type="evidence" value="ECO:0007669"/>
    <property type="project" value="InterPro"/>
</dbReference>
<feature type="transmembrane region" description="Helical" evidence="10">
    <location>
        <begin position="261"/>
        <end position="286"/>
    </location>
</feature>
<dbReference type="GO" id="GO:0030253">
    <property type="term" value="P:protein secretion by the type I secretion system"/>
    <property type="evidence" value="ECO:0007669"/>
    <property type="project" value="InterPro"/>
</dbReference>
<evidence type="ECO:0000256" key="10">
    <source>
        <dbReference type="SAM" id="Phobius"/>
    </source>
</evidence>
<dbReference type="Gene3D" id="3.40.50.300">
    <property type="entry name" value="P-loop containing nucleotide triphosphate hydrolases"/>
    <property type="match status" value="1"/>
</dbReference>
<dbReference type="PANTHER" id="PTHR24221">
    <property type="entry name" value="ATP-BINDING CASSETTE SUB-FAMILY B"/>
    <property type="match status" value="1"/>
</dbReference>